<accession>A0A0B7N8J1</accession>
<dbReference type="OrthoDB" id="2213951at2759"/>
<gene>
    <name evidence="3" type="primary">PARPA_07893.1 scaffold 31073</name>
</gene>
<sequence length="196" mass="21904">MEAWKWGLIGVGIAFAIVLGIAALYYYCFSPNRRRALSIGRYHDQEQSLETIIEESITPSNSIKNIDKQQLINQQQQEYTSAVQTALSPPRPLVVKNKKTLATSNKIVHENHPNDSEATAGGVSPNQDQRQFSLSPLHITTSEKPSERTLSVCSTSTMGRSMTPMQAQRMSASAWRGPTPPWTEHQSSRRSLRYSS</sequence>
<organism evidence="3 4">
    <name type="scientific">Parasitella parasitica</name>
    <dbReference type="NCBI Taxonomy" id="35722"/>
    <lineage>
        <taxon>Eukaryota</taxon>
        <taxon>Fungi</taxon>
        <taxon>Fungi incertae sedis</taxon>
        <taxon>Mucoromycota</taxon>
        <taxon>Mucoromycotina</taxon>
        <taxon>Mucoromycetes</taxon>
        <taxon>Mucorales</taxon>
        <taxon>Mucorineae</taxon>
        <taxon>Mucoraceae</taxon>
        <taxon>Parasitella</taxon>
    </lineage>
</organism>
<name>A0A0B7N8J1_9FUNG</name>
<feature type="region of interest" description="Disordered" evidence="1">
    <location>
        <begin position="107"/>
        <end position="129"/>
    </location>
</feature>
<keyword evidence="2" id="KW-0812">Transmembrane</keyword>
<proteinExistence type="predicted"/>
<protein>
    <submittedName>
        <fullName evidence="3">Uncharacterized protein</fullName>
    </submittedName>
</protein>
<keyword evidence="2" id="KW-0472">Membrane</keyword>
<dbReference type="AlphaFoldDB" id="A0A0B7N8J1"/>
<keyword evidence="4" id="KW-1185">Reference proteome</keyword>
<evidence type="ECO:0000313" key="3">
    <source>
        <dbReference type="EMBL" id="CEP13759.1"/>
    </source>
</evidence>
<evidence type="ECO:0000313" key="4">
    <source>
        <dbReference type="Proteomes" id="UP000054107"/>
    </source>
</evidence>
<keyword evidence="2" id="KW-1133">Transmembrane helix</keyword>
<dbReference type="Proteomes" id="UP000054107">
    <property type="component" value="Unassembled WGS sequence"/>
</dbReference>
<feature type="compositionally biased region" description="Polar residues" evidence="1">
    <location>
        <begin position="142"/>
        <end position="171"/>
    </location>
</feature>
<evidence type="ECO:0000256" key="1">
    <source>
        <dbReference type="SAM" id="MobiDB-lite"/>
    </source>
</evidence>
<feature type="region of interest" description="Disordered" evidence="1">
    <location>
        <begin position="142"/>
        <end position="196"/>
    </location>
</feature>
<reference evidence="3 4" key="1">
    <citation type="submission" date="2014-09" db="EMBL/GenBank/DDBJ databases">
        <authorList>
            <person name="Ellenberger Sabrina"/>
        </authorList>
    </citation>
    <scope>NUCLEOTIDE SEQUENCE [LARGE SCALE GENOMIC DNA]</scope>
    <source>
        <strain evidence="3 4">CBS 412.66</strain>
    </source>
</reference>
<feature type="transmembrane region" description="Helical" evidence="2">
    <location>
        <begin position="6"/>
        <end position="28"/>
    </location>
</feature>
<dbReference type="EMBL" id="LN730558">
    <property type="protein sequence ID" value="CEP13759.1"/>
    <property type="molecule type" value="Genomic_DNA"/>
</dbReference>
<evidence type="ECO:0000256" key="2">
    <source>
        <dbReference type="SAM" id="Phobius"/>
    </source>
</evidence>